<evidence type="ECO:0000256" key="1">
    <source>
        <dbReference type="ARBA" id="ARBA00004196"/>
    </source>
</evidence>
<reference evidence="6 7" key="1">
    <citation type="submission" date="2017-01" db="EMBL/GenBank/DDBJ databases">
        <title>A new Hymenobacter.</title>
        <authorList>
            <person name="Liang Y."/>
            <person name="Feng F."/>
        </authorList>
    </citation>
    <scope>NUCLEOTIDE SEQUENCE [LARGE SCALE GENOMIC DNA]</scope>
    <source>
        <strain evidence="6">MIMBbqt21</strain>
    </source>
</reference>
<keyword evidence="3" id="KW-1015">Disulfide bond</keyword>
<evidence type="ECO:0000313" key="6">
    <source>
        <dbReference type="EMBL" id="OUJ73975.1"/>
    </source>
</evidence>
<accession>A0A243WE53</accession>
<feature type="domain" description="Thioredoxin" evidence="5">
    <location>
        <begin position="314"/>
        <end position="463"/>
    </location>
</feature>
<keyword evidence="7" id="KW-1185">Reference proteome</keyword>
<dbReference type="PANTHER" id="PTHR42852">
    <property type="entry name" value="THIOL:DISULFIDE INTERCHANGE PROTEIN DSBE"/>
    <property type="match status" value="1"/>
</dbReference>
<protein>
    <recommendedName>
        <fullName evidence="5">Thioredoxin domain-containing protein</fullName>
    </recommendedName>
</protein>
<dbReference type="InterPro" id="IPR036249">
    <property type="entry name" value="Thioredoxin-like_sf"/>
</dbReference>
<dbReference type="SUPFAM" id="SSF52833">
    <property type="entry name" value="Thioredoxin-like"/>
    <property type="match status" value="1"/>
</dbReference>
<keyword evidence="2" id="KW-0201">Cytochrome c-type biogenesis</keyword>
<comment type="subcellular location">
    <subcellularLocation>
        <location evidence="1">Cell envelope</location>
    </subcellularLocation>
</comment>
<dbReference type="GO" id="GO:0016491">
    <property type="term" value="F:oxidoreductase activity"/>
    <property type="evidence" value="ECO:0007669"/>
    <property type="project" value="InterPro"/>
</dbReference>
<dbReference type="InterPro" id="IPR013766">
    <property type="entry name" value="Thioredoxin_domain"/>
</dbReference>
<evidence type="ECO:0000259" key="5">
    <source>
        <dbReference type="PROSITE" id="PS51352"/>
    </source>
</evidence>
<comment type="caution">
    <text evidence="6">The sequence shown here is derived from an EMBL/GenBank/DDBJ whole genome shotgun (WGS) entry which is preliminary data.</text>
</comment>
<dbReference type="GO" id="GO:0017004">
    <property type="term" value="P:cytochrome complex assembly"/>
    <property type="evidence" value="ECO:0007669"/>
    <property type="project" value="UniProtKB-KW"/>
</dbReference>
<dbReference type="PROSITE" id="PS51352">
    <property type="entry name" value="THIOREDOXIN_2"/>
    <property type="match status" value="1"/>
</dbReference>
<name>A0A243WE53_9BACT</name>
<dbReference type="Gene3D" id="3.40.30.10">
    <property type="entry name" value="Glutaredoxin"/>
    <property type="match status" value="1"/>
</dbReference>
<gene>
    <name evidence="6" type="ORF">BXP70_09460</name>
</gene>
<evidence type="ECO:0000256" key="3">
    <source>
        <dbReference type="ARBA" id="ARBA00023157"/>
    </source>
</evidence>
<evidence type="ECO:0000256" key="4">
    <source>
        <dbReference type="ARBA" id="ARBA00023284"/>
    </source>
</evidence>
<dbReference type="Proteomes" id="UP000194873">
    <property type="component" value="Unassembled WGS sequence"/>
</dbReference>
<dbReference type="Pfam" id="PF08534">
    <property type="entry name" value="Redoxin"/>
    <property type="match status" value="1"/>
</dbReference>
<sequence length="463" mass="53292">MLLLRVDLVNAQPSQFITFISESSNERRPFVYYQDQFQDNITPFFRLDTVAGRWQPLQIATKVPLCFRLSNDMEQATIYAQPGDTIYVQTHLNKWPYYTFRGSKSSKVRLAELNFFTELNTRHIGIGLPDAAGLFFNARYPFQMAGLCEKFDRRMALLKRYNDSLHLAPAFVTFACHRIRAQYLTALFSPYYGKERVFDQFPASYMQTLDAIGVEHFLTNDTLLFTTQDYRVLAYDYVRYLSRAAHGTPQELETMYQQASSALRGRTRDYALFYLLKQNLGKHLPSFNSYLERFRRDCATPDYVQYIDSVSNRPRILQLEPDLLNTPLLSTTGETSTWAQMLARNRGKVLYLDLWASWCGPCLAEMPASAKLQTKLTGKEVQFVYFSVDRDKGKWLKSLEKEQLAQPGTQHYLLAPDSKLAKFLNAPPIPRYVLIDKQGQAASLDAARPSNPPLLADIDNLLK</sequence>
<evidence type="ECO:0000313" key="7">
    <source>
        <dbReference type="Proteomes" id="UP000194873"/>
    </source>
</evidence>
<dbReference type="PANTHER" id="PTHR42852:SF6">
    <property type="entry name" value="THIOL:DISULFIDE INTERCHANGE PROTEIN DSBE"/>
    <property type="match status" value="1"/>
</dbReference>
<dbReference type="CDD" id="cd02966">
    <property type="entry name" value="TlpA_like_family"/>
    <property type="match status" value="1"/>
</dbReference>
<dbReference type="InterPro" id="IPR013740">
    <property type="entry name" value="Redoxin"/>
</dbReference>
<dbReference type="AlphaFoldDB" id="A0A243WE53"/>
<proteinExistence type="predicted"/>
<dbReference type="GO" id="GO:0030313">
    <property type="term" value="C:cell envelope"/>
    <property type="evidence" value="ECO:0007669"/>
    <property type="project" value="UniProtKB-SubCell"/>
</dbReference>
<dbReference type="InterPro" id="IPR050553">
    <property type="entry name" value="Thioredoxin_ResA/DsbE_sf"/>
</dbReference>
<keyword evidence="4" id="KW-0676">Redox-active center</keyword>
<organism evidence="6 7">
    <name type="scientific">Hymenobacter crusticola</name>
    <dbReference type="NCBI Taxonomy" id="1770526"/>
    <lineage>
        <taxon>Bacteria</taxon>
        <taxon>Pseudomonadati</taxon>
        <taxon>Bacteroidota</taxon>
        <taxon>Cytophagia</taxon>
        <taxon>Cytophagales</taxon>
        <taxon>Hymenobacteraceae</taxon>
        <taxon>Hymenobacter</taxon>
    </lineage>
</organism>
<dbReference type="EMBL" id="MTSE01000004">
    <property type="protein sequence ID" value="OUJ73975.1"/>
    <property type="molecule type" value="Genomic_DNA"/>
</dbReference>
<evidence type="ECO:0000256" key="2">
    <source>
        <dbReference type="ARBA" id="ARBA00022748"/>
    </source>
</evidence>